<name>A0A1F8EI49_9BACT</name>
<dbReference type="SUPFAM" id="SSF140990">
    <property type="entry name" value="FtsH protease domain-like"/>
    <property type="match status" value="1"/>
</dbReference>
<evidence type="ECO:0000256" key="5">
    <source>
        <dbReference type="ARBA" id="ARBA00022723"/>
    </source>
</evidence>
<evidence type="ECO:0000313" key="18">
    <source>
        <dbReference type="Proteomes" id="UP000177117"/>
    </source>
</evidence>
<dbReference type="GO" id="GO:0005524">
    <property type="term" value="F:ATP binding"/>
    <property type="evidence" value="ECO:0007669"/>
    <property type="project" value="UniProtKB-UniRule"/>
</dbReference>
<comment type="caution">
    <text evidence="17">The sequence shown here is derived from an EMBL/GenBank/DDBJ whole genome shotgun (WGS) entry which is preliminary data.</text>
</comment>
<feature type="binding site" evidence="14">
    <location>
        <begin position="119"/>
        <end position="126"/>
    </location>
    <ligand>
        <name>ATP</name>
        <dbReference type="ChEBI" id="CHEBI:30616"/>
    </ligand>
</feature>
<protein>
    <recommendedName>
        <fullName evidence="14">ATP-dependent zinc metalloprotease FtsH</fullName>
        <ecNumber evidence="14">3.4.24.-</ecNumber>
    </recommendedName>
</protein>
<keyword evidence="7 14" id="KW-0378">Hydrolase</keyword>
<dbReference type="Pfam" id="PF01434">
    <property type="entry name" value="Peptidase_M41"/>
    <property type="match status" value="1"/>
</dbReference>
<dbReference type="GO" id="GO:0004222">
    <property type="term" value="F:metalloendopeptidase activity"/>
    <property type="evidence" value="ECO:0007669"/>
    <property type="project" value="InterPro"/>
</dbReference>
<dbReference type="GO" id="GO:0008270">
    <property type="term" value="F:zinc ion binding"/>
    <property type="evidence" value="ECO:0007669"/>
    <property type="project" value="UniProtKB-UniRule"/>
</dbReference>
<dbReference type="SUPFAM" id="SSF52540">
    <property type="entry name" value="P-loop containing nucleoside triphosphate hydrolases"/>
    <property type="match status" value="1"/>
</dbReference>
<dbReference type="EC" id="3.4.24.-" evidence="14"/>
<keyword evidence="9 14" id="KW-0067">ATP-binding</keyword>
<keyword evidence="10" id="KW-0809">Transit peptide</keyword>
<accession>A0A1F8EI49</accession>
<dbReference type="CDD" id="cd19501">
    <property type="entry name" value="RecA-like_FtsH"/>
    <property type="match status" value="1"/>
</dbReference>
<dbReference type="EMBL" id="MGJD01000031">
    <property type="protein sequence ID" value="OGN00020.1"/>
    <property type="molecule type" value="Genomic_DNA"/>
</dbReference>
<dbReference type="Gene3D" id="1.10.8.60">
    <property type="match status" value="1"/>
</dbReference>
<evidence type="ECO:0000256" key="7">
    <source>
        <dbReference type="ARBA" id="ARBA00022801"/>
    </source>
</evidence>
<dbReference type="FunFam" id="1.10.8.60:FF:000001">
    <property type="entry name" value="ATP-dependent zinc metalloprotease FtsH"/>
    <property type="match status" value="1"/>
</dbReference>
<keyword evidence="6 14" id="KW-0547">Nucleotide-binding</keyword>
<dbReference type="PANTHER" id="PTHR23076">
    <property type="entry name" value="METALLOPROTEASE M41 FTSH"/>
    <property type="match status" value="1"/>
</dbReference>
<keyword evidence="14" id="KW-1003">Cell membrane</keyword>
<feature type="binding site" evidence="14">
    <location>
        <position position="344"/>
    </location>
    <ligand>
        <name>Zn(2+)</name>
        <dbReference type="ChEBI" id="CHEBI:29105"/>
        <note>catalytic</note>
    </ligand>
</feature>
<dbReference type="GO" id="GO:0005886">
    <property type="term" value="C:plasma membrane"/>
    <property type="evidence" value="ECO:0007669"/>
    <property type="project" value="UniProtKB-SubCell"/>
</dbReference>
<feature type="transmembrane region" description="Helical" evidence="14">
    <location>
        <begin position="6"/>
        <end position="39"/>
    </location>
</feature>
<feature type="domain" description="AAA+ ATPase" evidence="16">
    <location>
        <begin position="111"/>
        <end position="249"/>
    </location>
</feature>
<dbReference type="Pfam" id="PF17862">
    <property type="entry name" value="AAA_lid_3"/>
    <property type="match status" value="1"/>
</dbReference>
<dbReference type="InterPro" id="IPR027417">
    <property type="entry name" value="P-loop_NTPase"/>
</dbReference>
<dbReference type="GO" id="GO:0006508">
    <property type="term" value="P:proteolysis"/>
    <property type="evidence" value="ECO:0007669"/>
    <property type="project" value="UniProtKB-KW"/>
</dbReference>
<evidence type="ECO:0000256" key="6">
    <source>
        <dbReference type="ARBA" id="ARBA00022741"/>
    </source>
</evidence>
<dbReference type="FunFam" id="1.20.58.760:FF:000001">
    <property type="entry name" value="ATP-dependent zinc metalloprotease FtsH"/>
    <property type="match status" value="1"/>
</dbReference>
<dbReference type="HAMAP" id="MF_01458">
    <property type="entry name" value="FtsH"/>
    <property type="match status" value="1"/>
</dbReference>
<dbReference type="PANTHER" id="PTHR23076:SF97">
    <property type="entry name" value="ATP-DEPENDENT ZINC METALLOPROTEASE YME1L1"/>
    <property type="match status" value="1"/>
</dbReference>
<dbReference type="AlphaFoldDB" id="A0A1F8EI49"/>
<evidence type="ECO:0000256" key="9">
    <source>
        <dbReference type="ARBA" id="ARBA00022840"/>
    </source>
</evidence>
<dbReference type="InterPro" id="IPR037219">
    <property type="entry name" value="Peptidase_M41-like"/>
</dbReference>
<evidence type="ECO:0000256" key="10">
    <source>
        <dbReference type="ARBA" id="ARBA00022946"/>
    </source>
</evidence>
<comment type="subcellular location">
    <subcellularLocation>
        <location evidence="14">Cell membrane</location>
        <topology evidence="14">Multi-pass membrane protein</topology>
        <orientation evidence="14">Cytoplasmic side</orientation>
    </subcellularLocation>
    <subcellularLocation>
        <location evidence="1">Membrane</location>
        <topology evidence="1">Multi-pass membrane protein</topology>
    </subcellularLocation>
</comment>
<reference evidence="17 18" key="1">
    <citation type="journal article" date="2016" name="Nat. Commun.">
        <title>Thousands of microbial genomes shed light on interconnected biogeochemical processes in an aquifer system.</title>
        <authorList>
            <person name="Anantharaman K."/>
            <person name="Brown C.T."/>
            <person name="Hug L.A."/>
            <person name="Sharon I."/>
            <person name="Castelle C.J."/>
            <person name="Probst A.J."/>
            <person name="Thomas B.C."/>
            <person name="Singh A."/>
            <person name="Wilkins M.J."/>
            <person name="Karaoz U."/>
            <person name="Brodie E.L."/>
            <person name="Williams K.H."/>
            <person name="Hubbard S.S."/>
            <person name="Banfield J.F."/>
        </authorList>
    </citation>
    <scope>NUCLEOTIDE SEQUENCE [LARGE SCALE GENOMIC DNA]</scope>
</reference>
<dbReference type="PROSITE" id="PS00674">
    <property type="entry name" value="AAA"/>
    <property type="match status" value="1"/>
</dbReference>
<keyword evidence="13 14" id="KW-0472">Membrane</keyword>
<evidence type="ECO:0000259" key="16">
    <source>
        <dbReference type="SMART" id="SM00382"/>
    </source>
</evidence>
<feature type="binding site" evidence="14">
    <location>
        <position position="416"/>
    </location>
    <ligand>
        <name>Zn(2+)</name>
        <dbReference type="ChEBI" id="CHEBI:29105"/>
        <note>catalytic</note>
    </ligand>
</feature>
<dbReference type="InterPro" id="IPR003960">
    <property type="entry name" value="ATPase_AAA_CS"/>
</dbReference>
<proteinExistence type="inferred from homology"/>
<comment type="function">
    <text evidence="14">Acts as a processive, ATP-dependent zinc metallopeptidase for both cytoplasmic and membrane proteins. Plays a role in the quality control of integral membrane proteins.</text>
</comment>
<evidence type="ECO:0000256" key="2">
    <source>
        <dbReference type="ARBA" id="ARBA00010044"/>
    </source>
</evidence>
<dbReference type="Pfam" id="PF00004">
    <property type="entry name" value="AAA"/>
    <property type="match status" value="1"/>
</dbReference>
<organism evidence="17 18">
    <name type="scientific">Candidatus Yanofskybacteria bacterium RIFCSPHIGHO2_01_FULL_41_53</name>
    <dbReference type="NCBI Taxonomy" id="1802663"/>
    <lineage>
        <taxon>Bacteria</taxon>
        <taxon>Candidatus Yanofskyibacteriota</taxon>
    </lineage>
</organism>
<evidence type="ECO:0000256" key="12">
    <source>
        <dbReference type="ARBA" id="ARBA00023049"/>
    </source>
</evidence>
<comment type="cofactor">
    <cofactor evidence="14">
        <name>Zn(2+)</name>
        <dbReference type="ChEBI" id="CHEBI:29105"/>
    </cofactor>
    <text evidence="14">Binds 1 zinc ion per subunit.</text>
</comment>
<comment type="caution">
    <text evidence="14">Lacks conserved residue(s) required for the propagation of feature annotation.</text>
</comment>
<evidence type="ECO:0000256" key="1">
    <source>
        <dbReference type="ARBA" id="ARBA00004141"/>
    </source>
</evidence>
<dbReference type="InterPro" id="IPR003593">
    <property type="entry name" value="AAA+_ATPase"/>
</dbReference>
<evidence type="ECO:0000313" key="17">
    <source>
        <dbReference type="EMBL" id="OGN00020.1"/>
    </source>
</evidence>
<dbReference type="Gene3D" id="1.20.58.760">
    <property type="entry name" value="Peptidase M41"/>
    <property type="match status" value="1"/>
</dbReference>
<dbReference type="GO" id="GO:0030163">
    <property type="term" value="P:protein catabolic process"/>
    <property type="evidence" value="ECO:0007669"/>
    <property type="project" value="UniProtKB-UniRule"/>
</dbReference>
<feature type="active site" evidence="14">
    <location>
        <position position="341"/>
    </location>
</feature>
<dbReference type="InterPro" id="IPR005936">
    <property type="entry name" value="FtsH"/>
</dbReference>
<dbReference type="Proteomes" id="UP000177117">
    <property type="component" value="Unassembled WGS sequence"/>
</dbReference>
<evidence type="ECO:0000256" key="8">
    <source>
        <dbReference type="ARBA" id="ARBA00022833"/>
    </source>
</evidence>
<dbReference type="GO" id="GO:0016887">
    <property type="term" value="F:ATP hydrolysis activity"/>
    <property type="evidence" value="ECO:0007669"/>
    <property type="project" value="UniProtKB-UniRule"/>
</dbReference>
<evidence type="ECO:0000256" key="3">
    <source>
        <dbReference type="ARBA" id="ARBA00022670"/>
    </source>
</evidence>
<dbReference type="InterPro" id="IPR000642">
    <property type="entry name" value="Peptidase_M41"/>
</dbReference>
<evidence type="ECO:0000256" key="13">
    <source>
        <dbReference type="ARBA" id="ARBA00023136"/>
    </source>
</evidence>
<keyword evidence="5 14" id="KW-0479">Metal-binding</keyword>
<dbReference type="FunFam" id="3.40.50.300:FF:000277">
    <property type="entry name" value="ATP-dependent zinc metalloprotease FtsH"/>
    <property type="match status" value="1"/>
</dbReference>
<feature type="binding site" evidence="14">
    <location>
        <position position="340"/>
    </location>
    <ligand>
        <name>Zn(2+)</name>
        <dbReference type="ChEBI" id="CHEBI:29105"/>
        <note>catalytic</note>
    </ligand>
</feature>
<keyword evidence="8 14" id="KW-0862">Zinc</keyword>
<sequence>MRKVTIAVLILFAYVLVILGKFYFIGLSVMTAVIIASIYAYRSSTGMWPWEKLRLIATGAGDEGKGPEISESTPKVTFDDVAGIDEAIEDLNQIVDFLRNKDRYTAVGAKLPSGVMLVGPPGVGKTLCAKAIAGEAGVTMIEVAASSFVEKYVGIGASKIRELFARAKSKAPCILFIDEFDSLGKRGEGDSGGDREYDQTINQFLVEMDGFSSKGNVMVLAATNRIDKIDEAILRPGRFDRTIYIDRPDVKGREAILKVHAKNKTMAEDVDLKYIAKLTPGFTGADLANILNEGAINAGKKGKKDISQEDILAAKERIVLGKERKSLVIDAEDKKIVAYHESGHALLAVLLKNVDLLDKVTIIPRDRALGITALTPGKDRYNVSKDFLCDQMVMLFGGRAAEKIACQTETAGASNDIERATAIATAMVCDYGMSSELGPISISASRSSSGMGNLIFQEQAQNEIIKLLKESYAKAEKILTDNVDKLHVIAKLLLEKEAVSGEEIVELVNKKP</sequence>
<comment type="similarity">
    <text evidence="14">In the central section; belongs to the AAA ATPase family.</text>
</comment>
<dbReference type="Gene3D" id="3.40.50.300">
    <property type="entry name" value="P-loop containing nucleotide triphosphate hydrolases"/>
    <property type="match status" value="1"/>
</dbReference>
<comment type="subunit">
    <text evidence="14">Homohexamer.</text>
</comment>
<dbReference type="GO" id="GO:0004176">
    <property type="term" value="F:ATP-dependent peptidase activity"/>
    <property type="evidence" value="ECO:0007669"/>
    <property type="project" value="InterPro"/>
</dbReference>
<keyword evidence="4 14" id="KW-0812">Transmembrane</keyword>
<comment type="similarity">
    <text evidence="15">Belongs to the AAA ATPase family.</text>
</comment>
<dbReference type="InterPro" id="IPR041569">
    <property type="entry name" value="AAA_lid_3"/>
</dbReference>
<evidence type="ECO:0000256" key="15">
    <source>
        <dbReference type="RuleBase" id="RU003651"/>
    </source>
</evidence>
<dbReference type="InterPro" id="IPR003959">
    <property type="entry name" value="ATPase_AAA_core"/>
</dbReference>
<dbReference type="NCBIfam" id="TIGR01241">
    <property type="entry name" value="FtsH_fam"/>
    <property type="match status" value="1"/>
</dbReference>
<keyword evidence="3 14" id="KW-0645">Protease</keyword>
<comment type="similarity">
    <text evidence="2 14">In the C-terminal section; belongs to the peptidase M41 family.</text>
</comment>
<evidence type="ECO:0000256" key="14">
    <source>
        <dbReference type="HAMAP-Rule" id="MF_01458"/>
    </source>
</evidence>
<evidence type="ECO:0000256" key="11">
    <source>
        <dbReference type="ARBA" id="ARBA00022989"/>
    </source>
</evidence>
<gene>
    <name evidence="14" type="primary">ftsH</name>
    <name evidence="17" type="ORF">A2650_01255</name>
</gene>
<evidence type="ECO:0000256" key="4">
    <source>
        <dbReference type="ARBA" id="ARBA00022692"/>
    </source>
</evidence>
<keyword evidence="11 14" id="KW-1133">Transmembrane helix</keyword>
<keyword evidence="12 14" id="KW-0482">Metalloprotease</keyword>
<dbReference type="SMART" id="SM00382">
    <property type="entry name" value="AAA"/>
    <property type="match status" value="1"/>
</dbReference>